<dbReference type="RefSeq" id="WP_320214569.1">
    <property type="nucleotide sequence ID" value="NZ_JAVIIS010000016.1"/>
</dbReference>
<gene>
    <name evidence="6" type="ORF">RFM51_13670</name>
</gene>
<sequence>MQREDIKDLLWFLAVARERSFTKAAAELGTSQSTLSHTIKQLEARLGVRLLTRTTRSVAPTEAGERLFQSLAPRFEGIESDLSSLIAFRDKPSGTVRITLSDHALQTIVWPKLEPVLRGYPDLRVELYSDNGMRNIVEERFDAGVRLGESVDRDMIAVRIGPDWRLVAVASPDYFSRHPAPGTPQELVGHDCINLRQATFGGFYAWEFARDGRDLRVRVEGQLTFNTTLPMIDAAIGGYGIAYVPENLVSRHIAEGRLTLVLGDWSPPFAGYHLYYPSRRQLSPAMAVIVEALRHRG</sequence>
<dbReference type="SUPFAM" id="SSF53850">
    <property type="entry name" value="Periplasmic binding protein-like II"/>
    <property type="match status" value="1"/>
</dbReference>
<dbReference type="PANTHER" id="PTHR30537:SF1">
    <property type="entry name" value="HTH-TYPE TRANSCRIPTIONAL REGULATOR PGRR"/>
    <property type="match status" value="1"/>
</dbReference>
<keyword evidence="3" id="KW-0238">DNA-binding</keyword>
<dbReference type="Pfam" id="PF03466">
    <property type="entry name" value="LysR_substrate"/>
    <property type="match status" value="1"/>
</dbReference>
<dbReference type="PRINTS" id="PR00039">
    <property type="entry name" value="HTHLYSR"/>
</dbReference>
<evidence type="ECO:0000313" key="7">
    <source>
        <dbReference type="Proteomes" id="UP001272097"/>
    </source>
</evidence>
<evidence type="ECO:0000256" key="3">
    <source>
        <dbReference type="ARBA" id="ARBA00023125"/>
    </source>
</evidence>
<dbReference type="Gene3D" id="3.40.190.290">
    <property type="match status" value="1"/>
</dbReference>
<dbReference type="PANTHER" id="PTHR30537">
    <property type="entry name" value="HTH-TYPE TRANSCRIPTIONAL REGULATOR"/>
    <property type="match status" value="1"/>
</dbReference>
<evidence type="ECO:0000256" key="4">
    <source>
        <dbReference type="ARBA" id="ARBA00023163"/>
    </source>
</evidence>
<evidence type="ECO:0000256" key="2">
    <source>
        <dbReference type="ARBA" id="ARBA00023015"/>
    </source>
</evidence>
<comment type="similarity">
    <text evidence="1">Belongs to the LysR transcriptional regulatory family.</text>
</comment>
<dbReference type="Gene3D" id="1.10.10.10">
    <property type="entry name" value="Winged helix-like DNA-binding domain superfamily/Winged helix DNA-binding domain"/>
    <property type="match status" value="1"/>
</dbReference>
<comment type="caution">
    <text evidence="6">The sequence shown here is derived from an EMBL/GenBank/DDBJ whole genome shotgun (WGS) entry which is preliminary data.</text>
</comment>
<dbReference type="InterPro" id="IPR000847">
    <property type="entry name" value="LysR_HTH_N"/>
</dbReference>
<evidence type="ECO:0000313" key="6">
    <source>
        <dbReference type="EMBL" id="MDX8440644.1"/>
    </source>
</evidence>
<name>A0ABU4WXX1_9HYPH</name>
<evidence type="ECO:0000256" key="1">
    <source>
        <dbReference type="ARBA" id="ARBA00009437"/>
    </source>
</evidence>
<dbReference type="InterPro" id="IPR036388">
    <property type="entry name" value="WH-like_DNA-bd_sf"/>
</dbReference>
<reference evidence="6 7" key="1">
    <citation type="submission" date="2023-08" db="EMBL/GenBank/DDBJ databases">
        <title>Implementing the SeqCode for naming new Mesorhizobium species isolated from Vachellia karroo root nodules.</title>
        <authorList>
            <person name="Van Lill M."/>
        </authorList>
    </citation>
    <scope>NUCLEOTIDE SEQUENCE [LARGE SCALE GENOMIC DNA]</scope>
    <source>
        <strain evidence="6 7">VK3E</strain>
    </source>
</reference>
<protein>
    <submittedName>
        <fullName evidence="6">LysR family transcriptional regulator</fullName>
    </submittedName>
</protein>
<dbReference type="CDD" id="cd08474">
    <property type="entry name" value="PBP2_CrgA_like_5"/>
    <property type="match status" value="1"/>
</dbReference>
<keyword evidence="7" id="KW-1185">Reference proteome</keyword>
<dbReference type="EMBL" id="JAVIIS010000016">
    <property type="protein sequence ID" value="MDX8440644.1"/>
    <property type="molecule type" value="Genomic_DNA"/>
</dbReference>
<dbReference type="InterPro" id="IPR005119">
    <property type="entry name" value="LysR_subst-bd"/>
</dbReference>
<dbReference type="PROSITE" id="PS50931">
    <property type="entry name" value="HTH_LYSR"/>
    <property type="match status" value="1"/>
</dbReference>
<keyword evidence="4" id="KW-0804">Transcription</keyword>
<proteinExistence type="inferred from homology"/>
<dbReference type="Proteomes" id="UP001272097">
    <property type="component" value="Unassembled WGS sequence"/>
</dbReference>
<dbReference type="InterPro" id="IPR058163">
    <property type="entry name" value="LysR-type_TF_proteobact-type"/>
</dbReference>
<evidence type="ECO:0000259" key="5">
    <source>
        <dbReference type="PROSITE" id="PS50931"/>
    </source>
</evidence>
<dbReference type="Pfam" id="PF00126">
    <property type="entry name" value="HTH_1"/>
    <property type="match status" value="1"/>
</dbReference>
<keyword evidence="2" id="KW-0805">Transcription regulation</keyword>
<feature type="domain" description="HTH lysR-type" evidence="5">
    <location>
        <begin position="4"/>
        <end position="61"/>
    </location>
</feature>
<dbReference type="InterPro" id="IPR036390">
    <property type="entry name" value="WH_DNA-bd_sf"/>
</dbReference>
<organism evidence="6 7">
    <name type="scientific">Mesorhizobium australafricanum</name>
    <dbReference type="NCBI Taxonomy" id="3072311"/>
    <lineage>
        <taxon>Bacteria</taxon>
        <taxon>Pseudomonadati</taxon>
        <taxon>Pseudomonadota</taxon>
        <taxon>Alphaproteobacteria</taxon>
        <taxon>Hyphomicrobiales</taxon>
        <taxon>Phyllobacteriaceae</taxon>
        <taxon>Mesorhizobium</taxon>
    </lineage>
</organism>
<dbReference type="SUPFAM" id="SSF46785">
    <property type="entry name" value="Winged helix' DNA-binding domain"/>
    <property type="match status" value="1"/>
</dbReference>
<accession>A0ABU4WXX1</accession>